<evidence type="ECO:0000256" key="4">
    <source>
        <dbReference type="ARBA" id="ARBA00022741"/>
    </source>
</evidence>
<dbReference type="RefSeq" id="WP_344670458.1">
    <property type="nucleotide sequence ID" value="NZ_BAAAQN010000061.1"/>
</dbReference>
<dbReference type="InterPro" id="IPR000719">
    <property type="entry name" value="Prot_kinase_dom"/>
</dbReference>
<organism evidence="8 9">
    <name type="scientific">Catenulispora yoronensis</name>
    <dbReference type="NCBI Taxonomy" id="450799"/>
    <lineage>
        <taxon>Bacteria</taxon>
        <taxon>Bacillati</taxon>
        <taxon>Actinomycetota</taxon>
        <taxon>Actinomycetes</taxon>
        <taxon>Catenulisporales</taxon>
        <taxon>Catenulisporaceae</taxon>
        <taxon>Catenulispora</taxon>
    </lineage>
</organism>
<dbReference type="EC" id="2.7.11.1" evidence="1"/>
<evidence type="ECO:0000259" key="7">
    <source>
        <dbReference type="PROSITE" id="PS50011"/>
    </source>
</evidence>
<comment type="caution">
    <text evidence="8">The sequence shown here is derived from an EMBL/GenBank/DDBJ whole genome shotgun (WGS) entry which is preliminary data.</text>
</comment>
<dbReference type="Gene3D" id="3.30.200.20">
    <property type="entry name" value="Phosphorylase Kinase, domain 1"/>
    <property type="match status" value="1"/>
</dbReference>
<evidence type="ECO:0000313" key="8">
    <source>
        <dbReference type="EMBL" id="GAA2055377.1"/>
    </source>
</evidence>
<dbReference type="SMART" id="SM00220">
    <property type="entry name" value="S_TKc"/>
    <property type="match status" value="1"/>
</dbReference>
<evidence type="ECO:0000256" key="1">
    <source>
        <dbReference type="ARBA" id="ARBA00012513"/>
    </source>
</evidence>
<dbReference type="Pfam" id="PF25816">
    <property type="entry name" value="RamC_N"/>
    <property type="match status" value="1"/>
</dbReference>
<dbReference type="Proteomes" id="UP001500751">
    <property type="component" value="Unassembled WGS sequence"/>
</dbReference>
<accession>A0ABP5GS92</accession>
<proteinExistence type="predicted"/>
<evidence type="ECO:0000256" key="2">
    <source>
        <dbReference type="ARBA" id="ARBA00022527"/>
    </source>
</evidence>
<dbReference type="SUPFAM" id="SSF56112">
    <property type="entry name" value="Protein kinase-like (PK-like)"/>
    <property type="match status" value="1"/>
</dbReference>
<dbReference type="EMBL" id="BAAAQN010000061">
    <property type="protein sequence ID" value="GAA2055377.1"/>
    <property type="molecule type" value="Genomic_DNA"/>
</dbReference>
<name>A0ABP5GS92_9ACTN</name>
<keyword evidence="6" id="KW-0067">ATP-binding</keyword>
<gene>
    <name evidence="8" type="ORF">GCM10009839_74960</name>
</gene>
<keyword evidence="5" id="KW-0418">Kinase</keyword>
<dbReference type="PANTHER" id="PTHR43289">
    <property type="entry name" value="MITOGEN-ACTIVATED PROTEIN KINASE KINASE KINASE 20-RELATED"/>
    <property type="match status" value="1"/>
</dbReference>
<dbReference type="PRINTS" id="PR01950">
    <property type="entry name" value="LANCSUPER"/>
</dbReference>
<dbReference type="InterPro" id="IPR057929">
    <property type="entry name" value="RamC_N"/>
</dbReference>
<reference evidence="9" key="1">
    <citation type="journal article" date="2019" name="Int. J. Syst. Evol. Microbiol.">
        <title>The Global Catalogue of Microorganisms (GCM) 10K type strain sequencing project: providing services to taxonomists for standard genome sequencing and annotation.</title>
        <authorList>
            <consortium name="The Broad Institute Genomics Platform"/>
            <consortium name="The Broad Institute Genome Sequencing Center for Infectious Disease"/>
            <person name="Wu L."/>
            <person name="Ma J."/>
        </authorList>
    </citation>
    <scope>NUCLEOTIDE SEQUENCE [LARGE SCALE GENOMIC DNA]</scope>
    <source>
        <strain evidence="9">JCM 16014</strain>
    </source>
</reference>
<keyword evidence="3" id="KW-0808">Transferase</keyword>
<dbReference type="SMART" id="SM01260">
    <property type="entry name" value="LANC_like"/>
    <property type="match status" value="1"/>
</dbReference>
<dbReference type="Gene3D" id="1.50.10.10">
    <property type="match status" value="1"/>
</dbReference>
<keyword evidence="9" id="KW-1185">Reference proteome</keyword>
<dbReference type="PROSITE" id="PS50011">
    <property type="entry name" value="PROTEIN_KINASE_DOM"/>
    <property type="match status" value="1"/>
</dbReference>
<sequence length="988" mass="102124">MNGGLSAEEVEALIVGHAERAGTAIRLQPGPVWLMVRPRGSRIPEQGWKLHVSARIATLGTTADAIVPALLAEGCAFKIARSGEALARMNDGTTTPSSIGKAFTVYPEQDRVREVGLLLAELLRGRAAPRVLSDRRVAPDAPVYYRYGPIDKPWTADAQGKLVMTLTGPDGEEFPAQATLRYRQPGWVVDPFTGQGGDGPVGAVGPVGAMSGVVGGAGPVGGVGGGEKPAVFLASSTLSIPPTRLGDHFEIDGGIVHAGRGDVMRAVDLRDGGRVIVKQSRALVDEGEDGVDTRLRVRNERRVLAALEGVEGVAGFVDHFRADADEFLVTRDVGRFNLADDVMEHGRYAAADEPEAVPGRTLERLAQRMAAIILAVHERGVLIRDLNPRNVVVGPDGDANLIDLGLAGFNGLHLPGGTSGYSSARQFRSQEPTTGDDLLALGTTLIYAWTALPPVVLSKDSDEPRWVALRMIRARRGPAPDGVVGLICDLLSMDDERTHEAARLMAAGEFGGGRPTRTALPRPAAVSDGLVAEIAGNLLGDLVGQTWRVLGEVPRYEKVAVDGCVYRGGAGIGLELLEHLGDGDGDGVGSGRGSGVGSGSGEGVGKLVEELVRFSERGADVVRLGPGLWTGRTGLDLFRVSALRRLAGGVEVAADAGVARVDAEAGAGAGAAAGVRAAAGVGASTGVGASAGVGAGAGVRAGVESRIDVEWKPEYCDLISGASGVGLGHLLLHDLDGRPEHLDVARCCAEHVLANTVPDERSQPGVLPELAGVEPSAAKGHGLAGTVEALVAIGARLGDARILAAADERARDLMERADRLAVKSRRPTTAPLAASWCQGLSGIASTLLFAGDCLGDARYVAAARRAADACIALVPRIDKPIQCCGLAGVGNMLIDVAVHDDDEKYWGAARGVIGQMLLRSAGAPGHPLFVKDNPTEYSASWAYGVAGILSFFRRFLRGGGAMVLGVGVGVGFGVGASVRVGAGAAVKS</sequence>
<protein>
    <recommendedName>
        <fullName evidence="1">non-specific serine/threonine protein kinase</fullName>
        <ecNumber evidence="1">2.7.11.1</ecNumber>
    </recommendedName>
</protein>
<evidence type="ECO:0000313" key="9">
    <source>
        <dbReference type="Proteomes" id="UP001500751"/>
    </source>
</evidence>
<evidence type="ECO:0000256" key="3">
    <source>
        <dbReference type="ARBA" id="ARBA00022679"/>
    </source>
</evidence>
<dbReference type="SUPFAM" id="SSF158745">
    <property type="entry name" value="LanC-like"/>
    <property type="match status" value="1"/>
</dbReference>
<keyword evidence="2" id="KW-0723">Serine/threonine-protein kinase</keyword>
<dbReference type="PANTHER" id="PTHR43289:SF6">
    <property type="entry name" value="SERINE_THREONINE-PROTEIN KINASE NEKL-3"/>
    <property type="match status" value="1"/>
</dbReference>
<dbReference type="Gene3D" id="1.10.510.10">
    <property type="entry name" value="Transferase(Phosphotransferase) domain 1"/>
    <property type="match status" value="1"/>
</dbReference>
<dbReference type="InterPro" id="IPR011009">
    <property type="entry name" value="Kinase-like_dom_sf"/>
</dbReference>
<dbReference type="InterPro" id="IPR012341">
    <property type="entry name" value="6hp_glycosidase-like_sf"/>
</dbReference>
<evidence type="ECO:0000256" key="6">
    <source>
        <dbReference type="ARBA" id="ARBA00022840"/>
    </source>
</evidence>
<evidence type="ECO:0000256" key="5">
    <source>
        <dbReference type="ARBA" id="ARBA00022777"/>
    </source>
</evidence>
<feature type="domain" description="Protein kinase" evidence="7">
    <location>
        <begin position="249"/>
        <end position="511"/>
    </location>
</feature>
<dbReference type="Pfam" id="PF05147">
    <property type="entry name" value="LANC_like"/>
    <property type="match status" value="1"/>
</dbReference>
<keyword evidence="4" id="KW-0547">Nucleotide-binding</keyword>
<dbReference type="Pfam" id="PF00069">
    <property type="entry name" value="Pkinase"/>
    <property type="match status" value="1"/>
</dbReference>
<dbReference type="InterPro" id="IPR007822">
    <property type="entry name" value="LANC-like"/>
</dbReference>